<evidence type="ECO:0000256" key="3">
    <source>
        <dbReference type="ARBA" id="ARBA00022803"/>
    </source>
</evidence>
<dbReference type="InterPro" id="IPR011989">
    <property type="entry name" value="ARM-like"/>
</dbReference>
<gene>
    <name evidence="5" type="ORF">B0I71DRAFT_144777</name>
</gene>
<protein>
    <submittedName>
        <fullName evidence="5">Armadillo-type protein</fullName>
    </submittedName>
</protein>
<sequence>MIIARLFEVFPAEAEKELGFQIENFLLAETTDSVITAFSLLSVLFSIDSGRAADIFASEWMQQFKMTPSMTHSEPTMLAILDCLSSACVSKQCREMIGAKFEKDLVQLLQATVSQKIKLYTATILTKLSFKPKDPKPKGSEPQQEELLSTLESLSSIFEQSVPDKDLRKQAVEGLAYTSLDQNVRMGIIVNDELLKQLVECLKSNDSSLVYGALSVFANLAVYPPRLSPDQKKVADLKKYAEAVQEKEEELAQITKQTDKRCKILVDLKIPAILSALVNKLKPNARSVAGTILTSLAEQKSLRGVLTQQGAVATLLYILCDTDAQLEPASKVFITSGLAKLLVSTNPSLVFGAKISASVAVIPLLANIDNDFSPLPLLDSFESALALTNLASFDDTTRKVIISHGWEKIENMMTSQNPMVQRSAVELVCNLSLSPYCAEKYLDGSKAANSRLNLLVALTDLSDEAGRLAAMGALAMLSEWDPAPPIMVKNEKLMACLQRILDKDTEVEMIYRAVALVGNLSQKEGGKLGSLKPGLVRVKSMVKDMTAEVDDILTRLK</sequence>
<evidence type="ECO:0000256" key="2">
    <source>
        <dbReference type="ARBA" id="ARBA00022490"/>
    </source>
</evidence>
<proteinExistence type="predicted"/>
<dbReference type="Gene3D" id="1.25.10.10">
    <property type="entry name" value="Leucine-rich Repeat Variant"/>
    <property type="match status" value="1"/>
</dbReference>
<dbReference type="InterPro" id="IPR024660">
    <property type="entry name" value="UCS_central_dom"/>
</dbReference>
<feature type="domain" description="UNC-45/Cro1/She4 central" evidence="4">
    <location>
        <begin position="1"/>
        <end position="128"/>
    </location>
</feature>
<dbReference type="VEuPathDB" id="FungiDB:YALI0_E21758g"/>
<dbReference type="OMA" id="VCNLMTC"/>
<dbReference type="Pfam" id="PF11701">
    <property type="entry name" value="UNC45-central"/>
    <property type="match status" value="1"/>
</dbReference>
<reference evidence="5 6" key="1">
    <citation type="submission" date="2018-07" db="EMBL/GenBank/DDBJ databases">
        <title>Draft Genome Assemblies for Five Robust Yarrowia lipolytica Strains Exhibiting High Lipid Production and Pentose Sugar Utilization and Sugar Alcohol Secretion from Undetoxified Lignocellulosic Biomass Hydrolysates.</title>
        <authorList>
            <consortium name="DOE Joint Genome Institute"/>
            <person name="Walker C."/>
            <person name="Ryu S."/>
            <person name="Na H."/>
            <person name="Zane M."/>
            <person name="LaButti K."/>
            <person name="Lipzen A."/>
            <person name="Haridas S."/>
            <person name="Barry K."/>
            <person name="Grigoriev I.V."/>
            <person name="Quarterman J."/>
            <person name="Slininger P."/>
            <person name="Dien B."/>
            <person name="Trinh C.T."/>
        </authorList>
    </citation>
    <scope>NUCLEOTIDE SEQUENCE [LARGE SCALE GENOMIC DNA]</scope>
    <source>
        <strain evidence="5 6">YB392</strain>
    </source>
</reference>
<dbReference type="PANTHER" id="PTHR45994:SF1">
    <property type="entry name" value="FI21225P1"/>
    <property type="match status" value="1"/>
</dbReference>
<evidence type="ECO:0000313" key="6">
    <source>
        <dbReference type="Proteomes" id="UP000256601"/>
    </source>
</evidence>
<evidence type="ECO:0000256" key="1">
    <source>
        <dbReference type="ARBA" id="ARBA00004496"/>
    </source>
</evidence>
<name>A0A371CD73_YARLL</name>
<keyword evidence="3" id="KW-0802">TPR repeat</keyword>
<evidence type="ECO:0000259" key="4">
    <source>
        <dbReference type="Pfam" id="PF11701"/>
    </source>
</evidence>
<dbReference type="InterPro" id="IPR000225">
    <property type="entry name" value="Armadillo"/>
</dbReference>
<dbReference type="GO" id="GO:0005737">
    <property type="term" value="C:cytoplasm"/>
    <property type="evidence" value="ECO:0007669"/>
    <property type="project" value="UniProtKB-SubCell"/>
</dbReference>
<dbReference type="SUPFAM" id="SSF48371">
    <property type="entry name" value="ARM repeat"/>
    <property type="match status" value="1"/>
</dbReference>
<evidence type="ECO:0000313" key="5">
    <source>
        <dbReference type="EMBL" id="RDW28244.1"/>
    </source>
</evidence>
<dbReference type="AlphaFoldDB" id="A0A371CD73"/>
<dbReference type="PANTHER" id="PTHR45994">
    <property type="entry name" value="FI21225P1"/>
    <property type="match status" value="1"/>
</dbReference>
<accession>A0A371CD73</accession>
<keyword evidence="2" id="KW-0963">Cytoplasm</keyword>
<dbReference type="GO" id="GO:0051879">
    <property type="term" value="F:Hsp90 protein binding"/>
    <property type="evidence" value="ECO:0007669"/>
    <property type="project" value="TreeGrafter"/>
</dbReference>
<dbReference type="InterPro" id="IPR016024">
    <property type="entry name" value="ARM-type_fold"/>
</dbReference>
<dbReference type="VEuPathDB" id="FungiDB:YALI1_E25729g"/>
<dbReference type="Proteomes" id="UP000256601">
    <property type="component" value="Unassembled WGS sequence"/>
</dbReference>
<dbReference type="Gene3D" id="1.25.10.100">
    <property type="match status" value="1"/>
</dbReference>
<dbReference type="EMBL" id="KZ858954">
    <property type="protein sequence ID" value="RDW28244.1"/>
    <property type="molecule type" value="Genomic_DNA"/>
</dbReference>
<organism evidence="5 6">
    <name type="scientific">Yarrowia lipolytica</name>
    <name type="common">Candida lipolytica</name>
    <dbReference type="NCBI Taxonomy" id="4952"/>
    <lineage>
        <taxon>Eukaryota</taxon>
        <taxon>Fungi</taxon>
        <taxon>Dikarya</taxon>
        <taxon>Ascomycota</taxon>
        <taxon>Saccharomycotina</taxon>
        <taxon>Dipodascomycetes</taxon>
        <taxon>Dipodascales</taxon>
        <taxon>Dipodascales incertae sedis</taxon>
        <taxon>Yarrowia</taxon>
    </lineage>
</organism>
<comment type="subcellular location">
    <subcellularLocation>
        <location evidence="1">Cytoplasm</location>
    </subcellularLocation>
</comment>
<dbReference type="SMART" id="SM00185">
    <property type="entry name" value="ARM"/>
    <property type="match status" value="5"/>
</dbReference>